<dbReference type="EMBL" id="WKEW01000008">
    <property type="protein sequence ID" value="MCF5056207.1"/>
    <property type="molecule type" value="Genomic_DNA"/>
</dbReference>
<evidence type="ECO:0000313" key="2">
    <source>
        <dbReference type="Proteomes" id="UP000814172"/>
    </source>
</evidence>
<comment type="caution">
    <text evidence="1">The sequence shown here is derived from an EMBL/GenBank/DDBJ whole genome shotgun (WGS) entry which is preliminary data.</text>
</comment>
<evidence type="ECO:0008006" key="3">
    <source>
        <dbReference type="Google" id="ProtNLM"/>
    </source>
</evidence>
<dbReference type="Proteomes" id="UP000814172">
    <property type="component" value="Unassembled WGS sequence"/>
</dbReference>
<dbReference type="GeneID" id="55543076"/>
<reference evidence="1 2" key="1">
    <citation type="submission" date="2019-11" db="EMBL/GenBank/DDBJ databases">
        <title>Epiphytic Pseudomonas syringae from cherry orchards.</title>
        <authorList>
            <person name="Hulin M.T."/>
        </authorList>
    </citation>
    <scope>NUCLEOTIDE SEQUENCE [LARGE SCALE GENOMIC DNA]</scope>
    <source>
        <strain evidence="1 2">PA-6-9F</strain>
    </source>
</reference>
<protein>
    <recommendedName>
        <fullName evidence="3">XRE family transcriptional regulator</fullName>
    </recommendedName>
</protein>
<dbReference type="RefSeq" id="WP_139273555.1">
    <property type="nucleotide sequence ID" value="NZ_FNTR01000004.1"/>
</dbReference>
<evidence type="ECO:0000313" key="1">
    <source>
        <dbReference type="EMBL" id="MCF5056207.1"/>
    </source>
</evidence>
<gene>
    <name evidence="1" type="ORF">GIW75_04350</name>
</gene>
<dbReference type="AlphaFoldDB" id="A0AAW5A4N7"/>
<accession>A0AAW5A4N7</accession>
<keyword evidence="2" id="KW-1185">Reference proteome</keyword>
<sequence length="91" mass="10239">MSAFSAFNVFKSLTKSIASQRGWQLADARERLSVSAGFASFHELRTTAHKQPQDVRLLHYVFGVDQFDEVAFIPDVLQQLKEQVALLAKAE</sequence>
<proteinExistence type="predicted"/>
<name>A0AAW5A4N7_9PSED</name>
<organism evidence="1 2">
    <name type="scientific">Pseudomonas proteolytica</name>
    <dbReference type="NCBI Taxonomy" id="219574"/>
    <lineage>
        <taxon>Bacteria</taxon>
        <taxon>Pseudomonadati</taxon>
        <taxon>Pseudomonadota</taxon>
        <taxon>Gammaproteobacteria</taxon>
        <taxon>Pseudomonadales</taxon>
        <taxon>Pseudomonadaceae</taxon>
        <taxon>Pseudomonas</taxon>
    </lineage>
</organism>